<evidence type="ECO:0000256" key="7">
    <source>
        <dbReference type="SAM" id="Phobius"/>
    </source>
</evidence>
<dbReference type="InterPro" id="IPR036397">
    <property type="entry name" value="RNaseH_sf"/>
</dbReference>
<dbReference type="FunFam" id="3.30.420.10:FF:000045">
    <property type="entry name" value="3'-5' exonuclease DinG"/>
    <property type="match status" value="1"/>
</dbReference>
<dbReference type="SMART" id="SM00091">
    <property type="entry name" value="PAS"/>
    <property type="match status" value="1"/>
</dbReference>
<dbReference type="AlphaFoldDB" id="A0A839V0U4"/>
<gene>
    <name evidence="10" type="ORF">FHR94_000170</name>
</gene>
<feature type="domain" description="PAS" evidence="8">
    <location>
        <begin position="139"/>
        <end position="205"/>
    </location>
</feature>
<name>A0A839V0U4_9GAMM</name>
<evidence type="ECO:0000256" key="5">
    <source>
        <dbReference type="ARBA" id="ARBA00026073"/>
    </source>
</evidence>
<keyword evidence="11" id="KW-1185">Reference proteome</keyword>
<evidence type="ECO:0000256" key="3">
    <source>
        <dbReference type="ARBA" id="ARBA00022839"/>
    </source>
</evidence>
<dbReference type="Proteomes" id="UP000547614">
    <property type="component" value="Unassembled WGS sequence"/>
</dbReference>
<comment type="subunit">
    <text evidence="5">DNA polymerase III contains a core (composed of alpha, epsilon and theta chains) that associates with a tau subunit. This core dimerizes to form the POLIII' complex. PolIII' associates with the gamma complex (composed of gamma, delta, delta', psi and chi chains) and with the beta chain to form the complete DNA polymerase III complex.</text>
</comment>
<evidence type="ECO:0000313" key="10">
    <source>
        <dbReference type="EMBL" id="MBB3188952.1"/>
    </source>
</evidence>
<dbReference type="Pfam" id="PF00929">
    <property type="entry name" value="RNase_T"/>
    <property type="match status" value="1"/>
</dbReference>
<dbReference type="CDD" id="cd06127">
    <property type="entry name" value="DEDDh"/>
    <property type="match status" value="1"/>
</dbReference>
<organism evidence="10 11">
    <name type="scientific">Halomonas cerina</name>
    <dbReference type="NCBI Taxonomy" id="447424"/>
    <lineage>
        <taxon>Bacteria</taxon>
        <taxon>Pseudomonadati</taxon>
        <taxon>Pseudomonadota</taxon>
        <taxon>Gammaproteobacteria</taxon>
        <taxon>Oceanospirillales</taxon>
        <taxon>Halomonadaceae</taxon>
        <taxon>Halomonas</taxon>
    </lineage>
</organism>
<keyword evidence="3" id="KW-0269">Exonuclease</keyword>
<dbReference type="EMBL" id="JACHXP010000001">
    <property type="protein sequence ID" value="MBB3188952.1"/>
    <property type="molecule type" value="Genomic_DNA"/>
</dbReference>
<dbReference type="SUPFAM" id="SSF53098">
    <property type="entry name" value="Ribonuclease H-like"/>
    <property type="match status" value="1"/>
</dbReference>
<dbReference type="PANTHER" id="PTHR30231:SF37">
    <property type="entry name" value="EXODEOXYRIBONUCLEASE 10"/>
    <property type="match status" value="1"/>
</dbReference>
<dbReference type="GO" id="GO:0003677">
    <property type="term" value="F:DNA binding"/>
    <property type="evidence" value="ECO:0007669"/>
    <property type="project" value="InterPro"/>
</dbReference>
<dbReference type="NCBIfam" id="TIGR00573">
    <property type="entry name" value="dnaq"/>
    <property type="match status" value="1"/>
</dbReference>
<evidence type="ECO:0000256" key="4">
    <source>
        <dbReference type="ARBA" id="ARBA00025483"/>
    </source>
</evidence>
<dbReference type="EC" id="2.7.7.7" evidence="1"/>
<dbReference type="GO" id="GO:0005829">
    <property type="term" value="C:cytosol"/>
    <property type="evidence" value="ECO:0007669"/>
    <property type="project" value="TreeGrafter"/>
</dbReference>
<dbReference type="RefSeq" id="WP_183323573.1">
    <property type="nucleotide sequence ID" value="NZ_JACHXP010000001.1"/>
</dbReference>
<evidence type="ECO:0000256" key="1">
    <source>
        <dbReference type="ARBA" id="ARBA00012417"/>
    </source>
</evidence>
<dbReference type="SUPFAM" id="SSF55785">
    <property type="entry name" value="PYP-like sensor domain (PAS domain)"/>
    <property type="match status" value="1"/>
</dbReference>
<keyword evidence="10" id="KW-0808">Transferase</keyword>
<keyword evidence="10" id="KW-0548">Nucleotidyltransferase</keyword>
<keyword evidence="7" id="KW-0472">Membrane</keyword>
<accession>A0A839V0U4</accession>
<dbReference type="CDD" id="cd00130">
    <property type="entry name" value="PAS"/>
    <property type="match status" value="1"/>
</dbReference>
<comment type="catalytic activity">
    <reaction evidence="6">
        <text>DNA(n) + a 2'-deoxyribonucleoside 5'-triphosphate = DNA(n+1) + diphosphate</text>
        <dbReference type="Rhea" id="RHEA:22508"/>
        <dbReference type="Rhea" id="RHEA-COMP:17339"/>
        <dbReference type="Rhea" id="RHEA-COMP:17340"/>
        <dbReference type="ChEBI" id="CHEBI:33019"/>
        <dbReference type="ChEBI" id="CHEBI:61560"/>
        <dbReference type="ChEBI" id="CHEBI:173112"/>
        <dbReference type="EC" id="2.7.7.7"/>
    </reaction>
</comment>
<evidence type="ECO:0000259" key="8">
    <source>
        <dbReference type="SMART" id="SM00091"/>
    </source>
</evidence>
<dbReference type="InterPro" id="IPR012337">
    <property type="entry name" value="RNaseH-like_sf"/>
</dbReference>
<evidence type="ECO:0000259" key="9">
    <source>
        <dbReference type="SMART" id="SM00479"/>
    </source>
</evidence>
<keyword evidence="2" id="KW-0540">Nuclease</keyword>
<feature type="transmembrane region" description="Helical" evidence="7">
    <location>
        <begin position="15"/>
        <end position="36"/>
    </location>
</feature>
<comment type="caution">
    <text evidence="10">The sequence shown here is derived from an EMBL/GenBank/DDBJ whole genome shotgun (WGS) entry which is preliminary data.</text>
</comment>
<protein>
    <recommendedName>
        <fullName evidence="1">DNA-directed DNA polymerase</fullName>
        <ecNumber evidence="1">2.7.7.7</ecNumber>
    </recommendedName>
</protein>
<dbReference type="Gene3D" id="3.30.450.20">
    <property type="entry name" value="PAS domain"/>
    <property type="match status" value="1"/>
</dbReference>
<reference evidence="10 11" key="1">
    <citation type="submission" date="2020-08" db="EMBL/GenBank/DDBJ databases">
        <title>Genomic Encyclopedia of Type Strains, Phase III (KMG-III): the genomes of soil and plant-associated and newly described type strains.</title>
        <authorList>
            <person name="Whitman W."/>
        </authorList>
    </citation>
    <scope>NUCLEOTIDE SEQUENCE [LARGE SCALE GENOMIC DNA]</scope>
    <source>
        <strain evidence="10 11">CECT 7282</strain>
    </source>
</reference>
<dbReference type="GO" id="GO:0003887">
    <property type="term" value="F:DNA-directed DNA polymerase activity"/>
    <property type="evidence" value="ECO:0007669"/>
    <property type="project" value="UniProtKB-EC"/>
</dbReference>
<sequence length="690" mass="75123">MPRPPAGLPRRQRLVGLWLLLSGVSLLGGAVFALWLDSLVQLRGLARLVLWLGCFSGGGTIFLVGLLLERQLFMPLRHLQAQLARLVANPDARDDHPPEGWLRGLGPDLVRIREAWRSDRGQLATAHAEGARSAARIRQELETLLQVLDTPLLLCDHHRRLLLFNQAAETMFSSLPGFGLGKRVDAILPATSLQDALQQLPAEGSPREVLVPQDDRWLRAVLRRVPGSNGETLLTLTDTTAAWTSEMGARAELAELLPALRRHSASLTSATDALAASRQAGPRDAALRERLEAVIREEGQALGEALQHMGRVMDDMHRQGERLSPLWSNDLWAALAERLPDTARRVVPIGMPAWLKGDAPALLVLLGALVEHLDRHAEPGDLEGEICLGNRQVYLDLIWRGRPLAQHQLDAWRQERLTALPLAPRVGDVLRQHASEAWSLPDPDGEHARLRLPLPAVERVGAPSPCPPPRPEFHDFGIADLPAPDAELAARTLRTLEIVAFDTETTGLELRRGDTVVSIGACRIVNARLLASDTFDLKVDPGKPIPPASTAIHGITDDDVAGAPPLAVVLPRFRDYVGDAVLLAHNAAFDLLAIQPASGEVTFDMPVLDTLLLSRALDASLDGHDLDSLAERYDLGFPPGTRHTALGDARVTAELWLALLPRLEARGIETLAQLLELQASAFDRADASAS</sequence>
<dbReference type="InterPro" id="IPR006054">
    <property type="entry name" value="DnaQ"/>
</dbReference>
<dbReference type="InterPro" id="IPR013520">
    <property type="entry name" value="Ribonucl_H"/>
</dbReference>
<evidence type="ECO:0000313" key="11">
    <source>
        <dbReference type="Proteomes" id="UP000547614"/>
    </source>
</evidence>
<dbReference type="GO" id="GO:0045004">
    <property type="term" value="P:DNA replication proofreading"/>
    <property type="evidence" value="ECO:0007669"/>
    <property type="project" value="TreeGrafter"/>
</dbReference>
<keyword evidence="3" id="KW-0378">Hydrolase</keyword>
<evidence type="ECO:0000256" key="2">
    <source>
        <dbReference type="ARBA" id="ARBA00022722"/>
    </source>
</evidence>
<feature type="domain" description="Exonuclease" evidence="9">
    <location>
        <begin position="497"/>
        <end position="665"/>
    </location>
</feature>
<dbReference type="PANTHER" id="PTHR30231">
    <property type="entry name" value="DNA POLYMERASE III SUBUNIT EPSILON"/>
    <property type="match status" value="1"/>
</dbReference>
<keyword evidence="7" id="KW-0812">Transmembrane</keyword>
<dbReference type="Gene3D" id="3.30.420.10">
    <property type="entry name" value="Ribonuclease H-like superfamily/Ribonuclease H"/>
    <property type="match status" value="1"/>
</dbReference>
<dbReference type="SMART" id="SM00479">
    <property type="entry name" value="EXOIII"/>
    <property type="match status" value="1"/>
</dbReference>
<evidence type="ECO:0000256" key="6">
    <source>
        <dbReference type="ARBA" id="ARBA00049244"/>
    </source>
</evidence>
<keyword evidence="7" id="KW-1133">Transmembrane helix</keyword>
<dbReference type="InterPro" id="IPR035965">
    <property type="entry name" value="PAS-like_dom_sf"/>
</dbReference>
<proteinExistence type="predicted"/>
<dbReference type="GO" id="GO:0008408">
    <property type="term" value="F:3'-5' exonuclease activity"/>
    <property type="evidence" value="ECO:0007669"/>
    <property type="project" value="TreeGrafter"/>
</dbReference>
<feature type="transmembrane region" description="Helical" evidence="7">
    <location>
        <begin position="48"/>
        <end position="68"/>
    </location>
</feature>
<comment type="function">
    <text evidence="4">DNA polymerase III is a complex, multichain enzyme responsible for most of the replicative synthesis in bacteria. The epsilon subunit contain the editing function and is a proofreading 3'-5' exonuclease.</text>
</comment>
<dbReference type="InterPro" id="IPR000014">
    <property type="entry name" value="PAS"/>
</dbReference>